<dbReference type="InterPro" id="IPR050863">
    <property type="entry name" value="CenT-Element_Derived"/>
</dbReference>
<keyword evidence="5" id="KW-1185">Reference proteome</keyword>
<accession>A0AAU9TK76</accession>
<dbReference type="EMBL" id="CAKOGL010000005">
    <property type="protein sequence ID" value="CAH2086312.1"/>
    <property type="molecule type" value="Genomic_DNA"/>
</dbReference>
<dbReference type="GO" id="GO:0005634">
    <property type="term" value="C:nucleus"/>
    <property type="evidence" value="ECO:0007669"/>
    <property type="project" value="UniProtKB-SubCell"/>
</dbReference>
<name>A0AAU9TK76_EUPED</name>
<feature type="domain" description="HTH psq-type" evidence="3">
    <location>
        <begin position="1"/>
        <end position="52"/>
    </location>
</feature>
<comment type="caution">
    <text evidence="4">The sequence shown here is derived from an EMBL/GenBank/DDBJ whole genome shotgun (WGS) entry which is preliminary data.</text>
</comment>
<dbReference type="Pfam" id="PF05225">
    <property type="entry name" value="HTH_psq"/>
    <property type="match status" value="1"/>
</dbReference>
<comment type="subcellular location">
    <subcellularLocation>
        <location evidence="1 2">Nucleus</location>
    </subcellularLocation>
</comment>
<dbReference type="InterPro" id="IPR009057">
    <property type="entry name" value="Homeodomain-like_sf"/>
</dbReference>
<dbReference type="InterPro" id="IPR007889">
    <property type="entry name" value="HTH_Psq"/>
</dbReference>
<dbReference type="PANTHER" id="PTHR19303:SF74">
    <property type="entry name" value="POGO TRANSPOSABLE ELEMENT WITH KRAB DOMAIN"/>
    <property type="match status" value="1"/>
</dbReference>
<dbReference type="AlphaFoldDB" id="A0AAU9TK76"/>
<dbReference type="PROSITE" id="PS50960">
    <property type="entry name" value="HTH_PSQ"/>
    <property type="match status" value="1"/>
</dbReference>
<dbReference type="Pfam" id="PF03184">
    <property type="entry name" value="DDE_1"/>
    <property type="match status" value="1"/>
</dbReference>
<evidence type="ECO:0000256" key="2">
    <source>
        <dbReference type="PROSITE-ProRule" id="PRU00320"/>
    </source>
</evidence>
<dbReference type="InterPro" id="IPR004875">
    <property type="entry name" value="DDE_SF_endonuclease_dom"/>
</dbReference>
<feature type="DNA-binding region" description="H-T-H motif" evidence="2">
    <location>
        <begin position="28"/>
        <end position="48"/>
    </location>
</feature>
<keyword evidence="2" id="KW-0539">Nucleus</keyword>
<evidence type="ECO:0000259" key="3">
    <source>
        <dbReference type="PROSITE" id="PS50960"/>
    </source>
</evidence>
<evidence type="ECO:0000313" key="4">
    <source>
        <dbReference type="EMBL" id="CAH2086312.1"/>
    </source>
</evidence>
<protein>
    <recommendedName>
        <fullName evidence="3">HTH psq-type domain-containing protein</fullName>
    </recommendedName>
</protein>
<dbReference type="Proteomes" id="UP001153954">
    <property type="component" value="Unassembled WGS sequence"/>
</dbReference>
<reference evidence="4" key="1">
    <citation type="submission" date="2022-03" db="EMBL/GenBank/DDBJ databases">
        <authorList>
            <person name="Tunstrom K."/>
        </authorList>
    </citation>
    <scope>NUCLEOTIDE SEQUENCE</scope>
</reference>
<gene>
    <name evidence="4" type="ORF">EEDITHA_LOCUS2705</name>
</gene>
<evidence type="ECO:0000313" key="5">
    <source>
        <dbReference type="Proteomes" id="UP001153954"/>
    </source>
</evidence>
<sequence>MSKRKYNSWNNDIMEAAIKKFKDGELRFNEVCRVYNIPKPTFRRHLKGLNKHQRIGRPKDLTAEMETELVRHVLLLESRFFGLTITDLRRLAYQLAEKYGLRHRFNNKSQLAGWKWYYTFMKNHPEISLRTPEATSVARCKGFNKETVMAFFDKYESLLDMSQFTADKIYNMDETCLSTVHKPSKVLAQKGKYQVGAVTSSERGVNTTCICCMNAAGEFVPPMLIYKRKRMTDDLKRGGPPNTLYDCSESGWIVSALFIKWLEHFIK</sequence>
<dbReference type="GO" id="GO:0003677">
    <property type="term" value="F:DNA binding"/>
    <property type="evidence" value="ECO:0007669"/>
    <property type="project" value="UniProtKB-UniRule"/>
</dbReference>
<evidence type="ECO:0000256" key="1">
    <source>
        <dbReference type="ARBA" id="ARBA00004123"/>
    </source>
</evidence>
<proteinExistence type="predicted"/>
<organism evidence="4 5">
    <name type="scientific">Euphydryas editha</name>
    <name type="common">Edith's checkerspot</name>
    <dbReference type="NCBI Taxonomy" id="104508"/>
    <lineage>
        <taxon>Eukaryota</taxon>
        <taxon>Metazoa</taxon>
        <taxon>Ecdysozoa</taxon>
        <taxon>Arthropoda</taxon>
        <taxon>Hexapoda</taxon>
        <taxon>Insecta</taxon>
        <taxon>Pterygota</taxon>
        <taxon>Neoptera</taxon>
        <taxon>Endopterygota</taxon>
        <taxon>Lepidoptera</taxon>
        <taxon>Glossata</taxon>
        <taxon>Ditrysia</taxon>
        <taxon>Papilionoidea</taxon>
        <taxon>Nymphalidae</taxon>
        <taxon>Nymphalinae</taxon>
        <taxon>Euphydryas</taxon>
    </lineage>
</organism>
<dbReference type="PANTHER" id="PTHR19303">
    <property type="entry name" value="TRANSPOSON"/>
    <property type="match status" value="1"/>
</dbReference>
<keyword evidence="2" id="KW-0238">DNA-binding</keyword>
<dbReference type="SUPFAM" id="SSF46689">
    <property type="entry name" value="Homeodomain-like"/>
    <property type="match status" value="1"/>
</dbReference>